<evidence type="ECO:0000259" key="21">
    <source>
        <dbReference type="PROSITE" id="PS51874"/>
    </source>
</evidence>
<keyword evidence="17" id="KW-0175">Coiled coil</keyword>
<dbReference type="InterPro" id="IPR007094">
    <property type="entry name" value="RNA-dir_pol_PSvirus"/>
</dbReference>
<dbReference type="GO" id="GO:0003723">
    <property type="term" value="F:RNA binding"/>
    <property type="evidence" value="ECO:0007669"/>
    <property type="project" value="InterPro"/>
</dbReference>
<dbReference type="CDD" id="cd23196">
    <property type="entry name" value="Secoviridae_RdRp"/>
    <property type="match status" value="1"/>
</dbReference>
<sequence>MVIQDSKFVYLPRAVRDATLVAKDFLSKPAHFAATFLAEGASLPARTVALACANGVIACGPEFCIYTPSGVPLSWAQASVVVRAFGKSLGRYEHSLYKKCEEEVLFRSFQREAPKISRQERWVAKTKQFVFSQKAKKLAEKKKQAREELASRRNAGCTKKAALRRQLKKKKSSCRKVQKTSKPESFNGLVRFLRDMSLLSSDPPPLAPFQEKVDHPGPLELEAEALLCPPIVGFAPGPLLPRIYRETNTCLPYLAAVSSVAASDLRNFICNIHHLNHGLQVHVLQSLTLLARIFPLCPVRGIVETYFPMDLVTSKDMPGYIDSIKKTAAMIVELSDPKQEIHSIFDSFKKIAKCVSDAKNRAFEYVSERAHDMLDAILAKIRAPFMNMISPYFQLAQKIKDEIENFWNCCVSWARNLWSKTHVAIQALGTYSVWAIVIMILVGIMHIIEMFLICVGAPIKTGMLVSLLTGVLFASLGYTVYAMGREYISFLRCMREVIYMTVIPDSALADIQGIPSHEIDGEQTVHSFMDTAMAPVHFLESIASGLSFFSTNSITVLGKLGNSLEGVRKGFNCLKDFLAILMNSFGNAYEHISGKRTNFFRLLAGAIKIPMDKWVKDARNLIEHAEIVGNLDKYQYYTVRELIYQGQEIMDLSSRQRQSHTSASFLRIVGKIVEDLKVVRAKCARSLKFPGWRRQPFWVYAYGASQCGKSTLANYLMPLLLSHMGWDPSDVYSKDPVDGYWSGYYQQKGLKMNDLSAVAPKNVTCLEQQLIPLISTEEKLVSSAEIEGKGVQFMSEIVVSSSNLISAPTSAGIEDESAYKLRRKVMLECRRAAEWIHHEDGTRTELLNGEGQIVYKPYDPANALMCTEVRWKDNNTNVVVAGPKGQWHLAEYTVQMVKEAMDAHFRVEDQKMANWQEQLGMKSHTAMAMTSYLQDMIMALGVYVNVPGSGEQSPRHLLVAVDGVVYKLDSTGKAVLYEGEYTGIEELERETLLNYRVEFSNSVYRHGTLTDGDSYHASTVCDFIDDMLKDGASVVSVDQLASSTHTIHQELWKELGLSEKIFLRVSQKALNQVRDAPHFKEHITSNFLESMRIARDAIVDNKEKILLFFCAVALVGATSWGFFQLVKSFASGGLGFGAGLALKNQLASHSAVHASGSDSAAWAATNIPVVWGHFASKARAHSAADGAKEFDYMEDGLAHMVCRIVGTSGHSETALLYGHHSIALCLHQVRLFPDNDRVAVHYFSKESRLPQCFSFTWHYGNVIEQPMSEICIYNDAQLTPLPVYSDSCYLRGDQKLPTVININGISIKKRKFFDERTLSPSEKTLDPEMPIVRSWSDVATLTTAVQTITGAAYKRDINRYYVSSYPAAVHDSGGLITTLFNGRRVAVGMHCAGSRQGYLFKSTIGLLPSNNISSAHSAPDYFVPATGIETKGYCKIGWISNPSKRPHTGSKTAFVPIEPRLALPLPEDIVTKVPSILSKKDIRLQTEVNPEYRDYDPLKNGMEKFANPMDTLDDKLLGEVCEDIYQTWYDALPSFEDEKQFLTKVSLEVALQGIPGEACYDAMRSDTSEGYPYTLERKQGESGKSRYIFIDEDGTRSLVQDTSVYKDYYELSASVVHTVPVLNCVECPKDELLKPGKVFDKPGTRLFDTLPFVHNILLREYFLNFCTFLQFNRLHLPCSVGINPYSKEWTWLYDRLASKSDKALNCDYSKFDGLISHQVYMHMVATINRLFKDGEEANCARKNLFLMFTARRSIAYDQVYMVKGGMPSGCALTVVINSILNEILVRYVYKRVVPAPARNYFNKYVELIVYGDDNLIAISDDVVDFFDGPIIQKEMKQVGVTITDGTDKLSPTLERKPLESLDFLKRGFRKVEGGAIYAPLDLSSLYSRLYYTTAGENGLYQLDILHDNVKSFLEELYLHKDSYKEFNRVRDFYIARIPSWRDTLPTWSSAVDFMDRQQSGSTPWQPHRFIETRPHGGEHKMMAGQDKHDQAIWCTNRLSICGLKYTPAIKENAYIVAIDTPLRVDETGIAVKTIVDRGAGHLPTDTWIRNFGSPKKYPGLHEAYSTGATIYFRSRMPFFWGWCALIKFAGSKGIDQSSLIALYEQYKPRGAGDIAPLVASEEYRRFLNRPMFNFQAVQKRILEERA</sequence>
<evidence type="ECO:0000256" key="11">
    <source>
        <dbReference type="ARBA" id="ARBA00022807"/>
    </source>
</evidence>
<dbReference type="PROSITE" id="PS51218">
    <property type="entry name" value="SF3_HELICASE_2"/>
    <property type="match status" value="1"/>
</dbReference>
<dbReference type="GO" id="GO:0044166">
    <property type="term" value="C:host cell endoplasmic reticulum lumen"/>
    <property type="evidence" value="ECO:0007669"/>
    <property type="project" value="UniProtKB-SubCell"/>
</dbReference>
<feature type="coiled-coil region" evidence="17">
    <location>
        <begin position="132"/>
        <end position="180"/>
    </location>
</feature>
<dbReference type="GO" id="GO:0005524">
    <property type="term" value="F:ATP binding"/>
    <property type="evidence" value="ECO:0007669"/>
    <property type="project" value="UniProtKB-KW"/>
</dbReference>
<organism evidence="22">
    <name type="scientific">Chrysanthemum nepovirus</name>
    <dbReference type="NCBI Taxonomy" id="3115762"/>
    <lineage>
        <taxon>Viruses</taxon>
        <taxon>Riboviria</taxon>
        <taxon>Orthornavirae</taxon>
        <taxon>Pisuviricota</taxon>
        <taxon>Pisoniviricetes</taxon>
        <taxon>Picornavirales</taxon>
        <taxon>Secoviridae</taxon>
        <taxon>Comovirinae</taxon>
        <taxon>Nepovirus</taxon>
    </lineage>
</organism>
<comment type="subcellular location">
    <subcellularLocation>
        <location evidence="1">Host endoplasmic reticulum lumen</location>
    </subcellularLocation>
    <subcellularLocation>
        <location evidence="2">Host endoplasmic reticulum membrane</location>
        <topology evidence="2">Single-pass membrane protein</topology>
    </subcellularLocation>
</comment>
<dbReference type="GO" id="GO:0006351">
    <property type="term" value="P:DNA-templated transcription"/>
    <property type="evidence" value="ECO:0007669"/>
    <property type="project" value="InterPro"/>
</dbReference>
<dbReference type="GO" id="GO:0003724">
    <property type="term" value="F:RNA helicase activity"/>
    <property type="evidence" value="ECO:0007669"/>
    <property type="project" value="InterPro"/>
</dbReference>
<keyword evidence="5" id="KW-0645">Protease</keyword>
<dbReference type="GO" id="GO:0044167">
    <property type="term" value="C:host cell endoplasmic reticulum membrane"/>
    <property type="evidence" value="ECO:0007669"/>
    <property type="project" value="UniProtKB-SubCell"/>
</dbReference>
<reference evidence="22" key="2">
    <citation type="journal article" date="2024" name="Arch. Virol.">
        <title>Probing of plant transcriptomes reveals the hidden genetic diversity of the family Secoviridae.</title>
        <authorList>
            <person name="Sidharthan V.K."/>
            <person name="Reddy V."/>
            <person name="Kiran G."/>
            <person name="Rajeswari V."/>
            <person name="Baranwal V.K."/>
            <person name="Kumar M.K."/>
            <person name="Kumar K.S."/>
        </authorList>
    </citation>
    <scope>NUCLEOTIDE SEQUENCE</scope>
    <source>
        <strain evidence="22">Chy ind</strain>
    </source>
</reference>
<dbReference type="Pfam" id="PF00910">
    <property type="entry name" value="RNA_helicase"/>
    <property type="match status" value="1"/>
</dbReference>
<keyword evidence="9" id="KW-0547">Nucleotide-binding</keyword>
<reference evidence="22" key="1">
    <citation type="submission" date="2023-11" db="EMBL/GenBank/DDBJ databases">
        <authorList>
            <person name="Sidharthan V.K."/>
            <person name="Reddy V."/>
            <person name="Kiran G."/>
            <person name="Rajeswari V."/>
            <person name="Baranwal V.K."/>
        </authorList>
    </citation>
    <scope>NUCLEOTIDE SEQUENCE</scope>
    <source>
        <strain evidence="22">Chy ind</strain>
    </source>
</reference>
<evidence type="ECO:0000313" key="22">
    <source>
        <dbReference type="EMBL" id="DBA54741.1"/>
    </source>
</evidence>
<evidence type="ECO:0000256" key="7">
    <source>
        <dbReference type="ARBA" id="ARBA00022692"/>
    </source>
</evidence>
<feature type="domain" description="RdRp catalytic" evidence="19">
    <location>
        <begin position="1701"/>
        <end position="1826"/>
    </location>
</feature>
<keyword evidence="11" id="KW-0788">Thiol protease</keyword>
<evidence type="ECO:0000256" key="10">
    <source>
        <dbReference type="ARBA" id="ARBA00022801"/>
    </source>
</evidence>
<dbReference type="InterPro" id="IPR043128">
    <property type="entry name" value="Rev_trsase/Diguanyl_cyclase"/>
</dbReference>
<dbReference type="PROSITE" id="PS51874">
    <property type="entry name" value="PCV_3C_PRO"/>
    <property type="match status" value="1"/>
</dbReference>
<proteinExistence type="predicted"/>
<dbReference type="GO" id="GO:0039694">
    <property type="term" value="P:viral RNA genome replication"/>
    <property type="evidence" value="ECO:0007669"/>
    <property type="project" value="InterPro"/>
</dbReference>
<keyword evidence="12" id="KW-0067">ATP-binding</keyword>
<keyword evidence="14 18" id="KW-1133">Transmembrane helix</keyword>
<dbReference type="Pfam" id="PF00680">
    <property type="entry name" value="RdRP_1"/>
    <property type="match status" value="1"/>
</dbReference>
<keyword evidence="8" id="KW-0548">Nucleotidyltransferase</keyword>
<name>A0AAT9JIS2_9SECO</name>
<evidence type="ECO:0000256" key="4">
    <source>
        <dbReference type="ARBA" id="ARBA00022484"/>
    </source>
</evidence>
<evidence type="ECO:0000256" key="3">
    <source>
        <dbReference type="ARBA" id="ARBA00020936"/>
    </source>
</evidence>
<keyword evidence="13" id="KW-0693">Viral RNA replication</keyword>
<dbReference type="GO" id="GO:0003968">
    <property type="term" value="F:RNA-directed RNA polymerase activity"/>
    <property type="evidence" value="ECO:0007669"/>
    <property type="project" value="UniProtKB-KW"/>
</dbReference>
<evidence type="ECO:0000256" key="18">
    <source>
        <dbReference type="SAM" id="Phobius"/>
    </source>
</evidence>
<keyword evidence="6" id="KW-0808">Transferase</keyword>
<keyword evidence="15" id="KW-1038">Host endoplasmic reticulum</keyword>
<evidence type="ECO:0000256" key="16">
    <source>
        <dbReference type="ARBA" id="ARBA00031919"/>
    </source>
</evidence>
<evidence type="ECO:0000256" key="14">
    <source>
        <dbReference type="ARBA" id="ARBA00022989"/>
    </source>
</evidence>
<evidence type="ECO:0000259" key="20">
    <source>
        <dbReference type="PROSITE" id="PS51218"/>
    </source>
</evidence>
<evidence type="ECO:0000256" key="6">
    <source>
        <dbReference type="ARBA" id="ARBA00022679"/>
    </source>
</evidence>
<feature type="domain" description="Peptidase C3" evidence="21">
    <location>
        <begin position="1185"/>
        <end position="1412"/>
    </location>
</feature>
<evidence type="ECO:0000256" key="2">
    <source>
        <dbReference type="ARBA" id="ARBA00004517"/>
    </source>
</evidence>
<keyword evidence="7 18" id="KW-0812">Transmembrane</keyword>
<dbReference type="EMBL" id="BK065072">
    <property type="protein sequence ID" value="DBA54741.1"/>
    <property type="molecule type" value="Genomic_RNA"/>
</dbReference>
<evidence type="ECO:0000256" key="17">
    <source>
        <dbReference type="SAM" id="Coils"/>
    </source>
</evidence>
<protein>
    <recommendedName>
        <fullName evidence="3">RNA1 polyprotein</fullName>
    </recommendedName>
    <alternativeName>
        <fullName evidence="16">P1</fullName>
    </alternativeName>
</protein>
<keyword evidence="18" id="KW-0472">Membrane</keyword>
<dbReference type="SUPFAM" id="SSF56672">
    <property type="entry name" value="DNA/RNA polymerases"/>
    <property type="match status" value="1"/>
</dbReference>
<feature type="transmembrane region" description="Helical" evidence="18">
    <location>
        <begin position="431"/>
        <end position="452"/>
    </location>
</feature>
<evidence type="ECO:0000256" key="13">
    <source>
        <dbReference type="ARBA" id="ARBA00022953"/>
    </source>
</evidence>
<evidence type="ECO:0000256" key="8">
    <source>
        <dbReference type="ARBA" id="ARBA00022695"/>
    </source>
</evidence>
<keyword evidence="4" id="KW-0696">RNA-directed RNA polymerase</keyword>
<dbReference type="InterPro" id="IPR001205">
    <property type="entry name" value="RNA-dir_pol_C"/>
</dbReference>
<evidence type="ECO:0000256" key="1">
    <source>
        <dbReference type="ARBA" id="ARBA00004149"/>
    </source>
</evidence>
<dbReference type="Gene3D" id="3.30.70.270">
    <property type="match status" value="1"/>
</dbReference>
<evidence type="ECO:0000256" key="5">
    <source>
        <dbReference type="ARBA" id="ARBA00022670"/>
    </source>
</evidence>
<keyword evidence="10" id="KW-0378">Hydrolase</keyword>
<evidence type="ECO:0000256" key="9">
    <source>
        <dbReference type="ARBA" id="ARBA00022741"/>
    </source>
</evidence>
<dbReference type="InterPro" id="IPR043502">
    <property type="entry name" value="DNA/RNA_pol_sf"/>
</dbReference>
<dbReference type="GO" id="GO:0004197">
    <property type="term" value="F:cysteine-type endopeptidase activity"/>
    <property type="evidence" value="ECO:0007669"/>
    <property type="project" value="InterPro"/>
</dbReference>
<dbReference type="PROSITE" id="PS50507">
    <property type="entry name" value="RDRP_SSRNA_POS"/>
    <property type="match status" value="1"/>
</dbReference>
<dbReference type="InterPro" id="IPR044067">
    <property type="entry name" value="PCV_3C_PRO"/>
</dbReference>
<dbReference type="GO" id="GO:0006508">
    <property type="term" value="P:proteolysis"/>
    <property type="evidence" value="ECO:0007669"/>
    <property type="project" value="UniProtKB-KW"/>
</dbReference>
<accession>A0AAT9JIS2</accession>
<feature type="domain" description="SF3 helicase" evidence="20">
    <location>
        <begin position="676"/>
        <end position="842"/>
    </location>
</feature>
<dbReference type="InterPro" id="IPR014759">
    <property type="entry name" value="Helicase_SF3_ssRNA_vir"/>
</dbReference>
<feature type="transmembrane region" description="Helical" evidence="18">
    <location>
        <begin position="464"/>
        <end position="484"/>
    </location>
</feature>
<dbReference type="InterPro" id="IPR000605">
    <property type="entry name" value="Helicase_SF3_ssDNA/RNA_vir"/>
</dbReference>
<evidence type="ECO:0000259" key="19">
    <source>
        <dbReference type="PROSITE" id="PS50507"/>
    </source>
</evidence>
<evidence type="ECO:0000256" key="12">
    <source>
        <dbReference type="ARBA" id="ARBA00022840"/>
    </source>
</evidence>
<evidence type="ECO:0000256" key="15">
    <source>
        <dbReference type="ARBA" id="ARBA00023184"/>
    </source>
</evidence>